<name>A0A0S4QHT7_9ACTN</name>
<organism evidence="1 2">
    <name type="scientific">Parafrankia irregularis</name>
    <dbReference type="NCBI Taxonomy" id="795642"/>
    <lineage>
        <taxon>Bacteria</taxon>
        <taxon>Bacillati</taxon>
        <taxon>Actinomycetota</taxon>
        <taxon>Actinomycetes</taxon>
        <taxon>Frankiales</taxon>
        <taxon>Frankiaceae</taxon>
        <taxon>Parafrankia</taxon>
    </lineage>
</organism>
<dbReference type="EMBL" id="FAOZ01000003">
    <property type="protein sequence ID" value="CUU54841.1"/>
    <property type="molecule type" value="Genomic_DNA"/>
</dbReference>
<evidence type="ECO:0000313" key="2">
    <source>
        <dbReference type="Proteomes" id="UP000198802"/>
    </source>
</evidence>
<sequence>MPRASATLSIADHSERCRDRTWATWATARARKGGEYLVGRLMRWMLLCSRTGQARMRFGFQALAVAEKTRWPSPGLNLWPHSGPAVFGCGRVHPPPMWGRRRLWHEPAIPATGTRKIPYCSCVSAVHEPQWLAAAPSVRRPPRKGDQTDPLGRWMATPSGLHPADECFIQVTHHCVLHLIWHAACPHSSLSASTHGRNACYVHFIFCVPPTFRDQAPGACDGLTTFRSPTPGLPSGPHLSTGLRLCHFLVPIAVFGRSGHPTALSCFCSSVSPGRTELACSGMACCVAGGHPGSCVCC</sequence>
<keyword evidence="2" id="KW-1185">Reference proteome</keyword>
<gene>
    <name evidence="1" type="ORF">Ga0074812_103331</name>
</gene>
<evidence type="ECO:0000313" key="1">
    <source>
        <dbReference type="EMBL" id="CUU54841.1"/>
    </source>
</evidence>
<protein>
    <submittedName>
        <fullName evidence="1">Uncharacterized protein</fullName>
    </submittedName>
</protein>
<proteinExistence type="predicted"/>
<reference evidence="2" key="1">
    <citation type="submission" date="2015-11" db="EMBL/GenBank/DDBJ databases">
        <authorList>
            <person name="Varghese N."/>
        </authorList>
    </citation>
    <scope>NUCLEOTIDE SEQUENCE [LARGE SCALE GENOMIC DNA]</scope>
    <source>
        <strain evidence="2">DSM 45899</strain>
    </source>
</reference>
<dbReference type="Proteomes" id="UP000198802">
    <property type="component" value="Unassembled WGS sequence"/>
</dbReference>
<accession>A0A0S4QHT7</accession>
<dbReference type="AlphaFoldDB" id="A0A0S4QHT7"/>